<accession>A0ABS4B118</accession>
<dbReference type="Proteomes" id="UP000666661">
    <property type="component" value="Unassembled WGS sequence"/>
</dbReference>
<dbReference type="Pfam" id="PF13302">
    <property type="entry name" value="Acetyltransf_3"/>
    <property type="match status" value="1"/>
</dbReference>
<reference evidence="2 3" key="1">
    <citation type="submission" date="2021-03" db="EMBL/GenBank/DDBJ databases">
        <title>Plant growth promoting bacteria isolated from wild legumes nodules and trapping Phaseolus vulgaris L. nodules in the center and southern Mexico.</title>
        <authorList>
            <person name="Estrada P."/>
        </authorList>
    </citation>
    <scope>NUCLEOTIDE SEQUENCE [LARGE SCALE GENOMIC DNA]</scope>
    <source>
        <strain evidence="2 3">MaGu-431</strain>
    </source>
</reference>
<sequence>MNCMELKPFSDVNAVDFLPVVNDQTVRTHLIDHPPFDVASVRAWMDDKMRIDRLPGCRVRAVVIDGELVGWCGIQPDDEGVEMAVVIAKAGWGAGIAIFKEMMEWARQMGHREVMFHLLSTRPEYRALARRSTKVKRTTLSGNDFTTYCLSVEKWFAG</sequence>
<dbReference type="PROSITE" id="PS51186">
    <property type="entry name" value="GNAT"/>
    <property type="match status" value="1"/>
</dbReference>
<gene>
    <name evidence="2" type="ORF">J8I01_01365</name>
</gene>
<proteinExistence type="predicted"/>
<evidence type="ECO:0000259" key="1">
    <source>
        <dbReference type="PROSITE" id="PS51186"/>
    </source>
</evidence>
<dbReference type="Gene3D" id="3.40.630.30">
    <property type="match status" value="1"/>
</dbReference>
<dbReference type="CDD" id="cd04301">
    <property type="entry name" value="NAT_SF"/>
    <property type="match status" value="1"/>
</dbReference>
<dbReference type="InterPro" id="IPR000182">
    <property type="entry name" value="GNAT_dom"/>
</dbReference>
<organism evidence="2 3">
    <name type="scientific">Aeromonas sanarellii</name>
    <dbReference type="NCBI Taxonomy" id="633415"/>
    <lineage>
        <taxon>Bacteria</taxon>
        <taxon>Pseudomonadati</taxon>
        <taxon>Pseudomonadota</taxon>
        <taxon>Gammaproteobacteria</taxon>
        <taxon>Aeromonadales</taxon>
        <taxon>Aeromonadaceae</taxon>
        <taxon>Aeromonas</taxon>
    </lineage>
</organism>
<dbReference type="SUPFAM" id="SSF55729">
    <property type="entry name" value="Acyl-CoA N-acyltransferases (Nat)"/>
    <property type="match status" value="1"/>
</dbReference>
<dbReference type="EMBL" id="JAGIQF010000001">
    <property type="protein sequence ID" value="MBP0601169.1"/>
    <property type="molecule type" value="Genomic_DNA"/>
</dbReference>
<dbReference type="InterPro" id="IPR016181">
    <property type="entry name" value="Acyl_CoA_acyltransferase"/>
</dbReference>
<feature type="domain" description="N-acetyltransferase" evidence="1">
    <location>
        <begin position="4"/>
        <end position="158"/>
    </location>
</feature>
<comment type="caution">
    <text evidence="2">The sequence shown here is derived from an EMBL/GenBank/DDBJ whole genome shotgun (WGS) entry which is preliminary data.</text>
</comment>
<keyword evidence="3" id="KW-1185">Reference proteome</keyword>
<evidence type="ECO:0000313" key="3">
    <source>
        <dbReference type="Proteomes" id="UP000666661"/>
    </source>
</evidence>
<protein>
    <submittedName>
        <fullName evidence="2">GNAT family N-acetyltransferase</fullName>
    </submittedName>
</protein>
<evidence type="ECO:0000313" key="2">
    <source>
        <dbReference type="EMBL" id="MBP0601169.1"/>
    </source>
</evidence>
<name>A0ABS4B118_9GAMM</name>